<keyword evidence="2" id="KW-1185">Reference proteome</keyword>
<protein>
    <submittedName>
        <fullName evidence="1">Uncharacterized protein</fullName>
    </submittedName>
</protein>
<dbReference type="AlphaFoldDB" id="A0A2U1JC89"/>
<reference evidence="1 2" key="1">
    <citation type="journal article" date="2018" name="MBio">
        <title>Comparative Genomics Reveals the Core Gene Toolbox for the Fungus-Insect Symbiosis.</title>
        <authorList>
            <person name="Wang Y."/>
            <person name="Stata M."/>
            <person name="Wang W."/>
            <person name="Stajich J.E."/>
            <person name="White M.M."/>
            <person name="Moncalvo J.M."/>
        </authorList>
    </citation>
    <scope>NUCLEOTIDE SEQUENCE [LARGE SCALE GENOMIC DNA]</scope>
    <source>
        <strain evidence="1 2">AUS-126-30</strain>
    </source>
</reference>
<evidence type="ECO:0000313" key="1">
    <source>
        <dbReference type="EMBL" id="PWA02720.1"/>
    </source>
</evidence>
<evidence type="ECO:0000313" key="2">
    <source>
        <dbReference type="Proteomes" id="UP000245591"/>
    </source>
</evidence>
<comment type="caution">
    <text evidence="1">The sequence shown here is derived from an EMBL/GenBank/DDBJ whole genome shotgun (WGS) entry which is preliminary data.</text>
</comment>
<sequence>MTEKNESSDEEDSSLILYSTIYNDLADRELPQINKISDPRTEEQFKIPSYLSLEQTLKLKTLLNKYQDIFILKDPISSYVRRYSPLEKVHK</sequence>
<accession>A0A2U1JC89</accession>
<gene>
    <name evidence="1" type="ORF">BB558_001127</name>
</gene>
<dbReference type="Proteomes" id="UP000245591">
    <property type="component" value="Unassembled WGS sequence"/>
</dbReference>
<organism evidence="1 2">
    <name type="scientific">Smittium angustum</name>
    <dbReference type="NCBI Taxonomy" id="133377"/>
    <lineage>
        <taxon>Eukaryota</taxon>
        <taxon>Fungi</taxon>
        <taxon>Fungi incertae sedis</taxon>
        <taxon>Zoopagomycota</taxon>
        <taxon>Kickxellomycotina</taxon>
        <taxon>Harpellomycetes</taxon>
        <taxon>Harpellales</taxon>
        <taxon>Legeriomycetaceae</taxon>
        <taxon>Smittium</taxon>
    </lineage>
</organism>
<dbReference type="EMBL" id="MBFU01000060">
    <property type="protein sequence ID" value="PWA02720.1"/>
    <property type="molecule type" value="Genomic_DNA"/>
</dbReference>
<proteinExistence type="predicted"/>
<name>A0A2U1JC89_SMIAN</name>